<name>A0ABU0G3K8_9HYPH</name>
<dbReference type="Pfam" id="PF14337">
    <property type="entry name" value="Abi_alpha"/>
    <property type="match status" value="1"/>
</dbReference>
<dbReference type="InterPro" id="IPR025506">
    <property type="entry name" value="Abi_alpha"/>
</dbReference>
<organism evidence="1 2">
    <name type="scientific">Peteryoungia aggregata LMG 23059</name>
    <dbReference type="NCBI Taxonomy" id="1368425"/>
    <lineage>
        <taxon>Bacteria</taxon>
        <taxon>Pseudomonadati</taxon>
        <taxon>Pseudomonadota</taxon>
        <taxon>Alphaproteobacteria</taxon>
        <taxon>Hyphomicrobiales</taxon>
        <taxon>Rhizobiaceae</taxon>
        <taxon>Peteryoungia</taxon>
    </lineage>
</organism>
<gene>
    <name evidence="1" type="ORF">J2045_000926</name>
</gene>
<proteinExistence type="predicted"/>
<evidence type="ECO:0008006" key="3">
    <source>
        <dbReference type="Google" id="ProtNLM"/>
    </source>
</evidence>
<dbReference type="RefSeq" id="WP_307369888.1">
    <property type="nucleotide sequence ID" value="NZ_JAUSUW010000002.1"/>
</dbReference>
<reference evidence="1 2" key="1">
    <citation type="submission" date="2023-07" db="EMBL/GenBank/DDBJ databases">
        <title>Genomic Encyclopedia of Type Strains, Phase IV (KMG-IV): sequencing the most valuable type-strain genomes for metagenomic binning, comparative biology and taxonomic classification.</title>
        <authorList>
            <person name="Goeker M."/>
        </authorList>
    </citation>
    <scope>NUCLEOTIDE SEQUENCE [LARGE SCALE GENOMIC DNA]</scope>
    <source>
        <strain evidence="1 2">DSM 1111</strain>
    </source>
</reference>
<protein>
    <recommendedName>
        <fullName evidence="3">DUF4393 domain-containing protein</fullName>
    </recommendedName>
</protein>
<dbReference type="EMBL" id="JAUSUW010000002">
    <property type="protein sequence ID" value="MDQ0419913.1"/>
    <property type="molecule type" value="Genomic_DNA"/>
</dbReference>
<comment type="caution">
    <text evidence="1">The sequence shown here is derived from an EMBL/GenBank/DDBJ whole genome shotgun (WGS) entry which is preliminary data.</text>
</comment>
<evidence type="ECO:0000313" key="2">
    <source>
        <dbReference type="Proteomes" id="UP001238496"/>
    </source>
</evidence>
<accession>A0ABU0G3K8</accession>
<keyword evidence="2" id="KW-1185">Reference proteome</keyword>
<sequence length="229" mass="25418">MITDEQAKAVQEVAKLGQSALDKADKAGGYLTGVFSEAIGHIAATVGDKAQTIYILNRINCFKKIQKELEAAGMTENLQRIPNRQALPLLEAMSLEDEDEFQNVWAKYVANALNPTKSDVSINRRLTDVIRSLEAEDLQVLRKLFEEDLRVRRGDAMELTPDAFGIDEVSLDLILTRFVSVGLFTFSIGDYLSVSSDNGNGWPCWIEVKTSTGEYRSAPLLMMLQRAIG</sequence>
<evidence type="ECO:0000313" key="1">
    <source>
        <dbReference type="EMBL" id="MDQ0419913.1"/>
    </source>
</evidence>
<dbReference type="Proteomes" id="UP001238496">
    <property type="component" value="Unassembled WGS sequence"/>
</dbReference>